<dbReference type="GO" id="GO:0016757">
    <property type="term" value="F:glycosyltransferase activity"/>
    <property type="evidence" value="ECO:0007669"/>
    <property type="project" value="UniProtKB-KW"/>
</dbReference>
<dbReference type="InterPro" id="IPR029044">
    <property type="entry name" value="Nucleotide-diphossugar_trans"/>
</dbReference>
<comment type="similarity">
    <text evidence="1">Belongs to the glycosyltransferase 2 family.</text>
</comment>
<evidence type="ECO:0000313" key="6">
    <source>
        <dbReference type="Proteomes" id="UP000318307"/>
    </source>
</evidence>
<dbReference type="AlphaFoldDB" id="A0A562S855"/>
<dbReference type="Gene3D" id="3.90.550.10">
    <property type="entry name" value="Spore Coat Polysaccharide Biosynthesis Protein SpsA, Chain A"/>
    <property type="match status" value="1"/>
</dbReference>
<evidence type="ECO:0000256" key="1">
    <source>
        <dbReference type="ARBA" id="ARBA00006739"/>
    </source>
</evidence>
<organism evidence="5 6">
    <name type="scientific">Desulfobotulus alkaliphilus</name>
    <dbReference type="NCBI Taxonomy" id="622671"/>
    <lineage>
        <taxon>Bacteria</taxon>
        <taxon>Pseudomonadati</taxon>
        <taxon>Thermodesulfobacteriota</taxon>
        <taxon>Desulfobacteria</taxon>
        <taxon>Desulfobacterales</taxon>
        <taxon>Desulfobacteraceae</taxon>
        <taxon>Desulfobotulus</taxon>
    </lineage>
</organism>
<dbReference type="Proteomes" id="UP000318307">
    <property type="component" value="Unassembled WGS sequence"/>
</dbReference>
<proteinExistence type="inferred from homology"/>
<comment type="caution">
    <text evidence="5">The sequence shown here is derived from an EMBL/GenBank/DDBJ whole genome shotgun (WGS) entry which is preliminary data.</text>
</comment>
<dbReference type="OrthoDB" id="433681at2"/>
<evidence type="ECO:0000259" key="4">
    <source>
        <dbReference type="Pfam" id="PF00535"/>
    </source>
</evidence>
<evidence type="ECO:0000313" key="5">
    <source>
        <dbReference type="EMBL" id="TWI76904.1"/>
    </source>
</evidence>
<sequence>MNFSVLMSVYAKERPEYLREALQSLADQTLKANEVVLVEDGPLGEGLKAVIEDFCEILNIKSVALTTNQGLAAALNEGLKHCNHELVARMDSDDISLPHRFEKQVPFMQENPHVIVMSGWIEEFDENMENVIFTRRVPQSHASIGQKFKSQNQINHVAVMFRKSNILGVGGYPAEIKKAQDYCLWAKLFVQNAIFHNLQEVLVRVRTGDAFFYRRGFEYLLNELQMLGYQRKIGFISDPTYILNILIRSVARLSPEFIKKLIYKYARK</sequence>
<dbReference type="SUPFAM" id="SSF53448">
    <property type="entry name" value="Nucleotide-diphospho-sugar transferases"/>
    <property type="match status" value="1"/>
</dbReference>
<dbReference type="InterPro" id="IPR001173">
    <property type="entry name" value="Glyco_trans_2-like"/>
</dbReference>
<dbReference type="PANTHER" id="PTHR43685">
    <property type="entry name" value="GLYCOSYLTRANSFERASE"/>
    <property type="match status" value="1"/>
</dbReference>
<keyword evidence="2" id="KW-0328">Glycosyltransferase</keyword>
<dbReference type="RefSeq" id="WP_144682021.1">
    <property type="nucleotide sequence ID" value="NZ_VLLC01000002.1"/>
</dbReference>
<keyword evidence="6" id="KW-1185">Reference proteome</keyword>
<gene>
    <name evidence="5" type="ORF">LZ24_00526</name>
</gene>
<dbReference type="PANTHER" id="PTHR43685:SF5">
    <property type="entry name" value="GLYCOSYLTRANSFERASE EPSE-RELATED"/>
    <property type="match status" value="1"/>
</dbReference>
<accession>A0A562S855</accession>
<reference evidence="5 6" key="1">
    <citation type="submission" date="2019-07" db="EMBL/GenBank/DDBJ databases">
        <title>Genome sequencing of 100 strains of the haloalkaliphilic chemolithoautotrophic sulfur-oxidizing bacterium Thioalkalivibrio.</title>
        <authorList>
            <person name="Muyzer G."/>
        </authorList>
    </citation>
    <scope>NUCLEOTIDE SEQUENCE [LARGE SCALE GENOMIC DNA]</scope>
    <source>
        <strain evidence="5 6">ASO4-4</strain>
    </source>
</reference>
<dbReference type="Pfam" id="PF00535">
    <property type="entry name" value="Glycos_transf_2"/>
    <property type="match status" value="1"/>
</dbReference>
<evidence type="ECO:0000256" key="3">
    <source>
        <dbReference type="ARBA" id="ARBA00022679"/>
    </source>
</evidence>
<protein>
    <submittedName>
        <fullName evidence="5">Glycosyltransferase involved in cell wall biosynthesis</fullName>
    </submittedName>
</protein>
<name>A0A562S855_9BACT</name>
<keyword evidence="3 5" id="KW-0808">Transferase</keyword>
<dbReference type="EMBL" id="VLLC01000002">
    <property type="protein sequence ID" value="TWI76904.1"/>
    <property type="molecule type" value="Genomic_DNA"/>
</dbReference>
<evidence type="ECO:0000256" key="2">
    <source>
        <dbReference type="ARBA" id="ARBA00022676"/>
    </source>
</evidence>
<feature type="domain" description="Glycosyltransferase 2-like" evidence="4">
    <location>
        <begin position="4"/>
        <end position="164"/>
    </location>
</feature>
<dbReference type="InterPro" id="IPR050834">
    <property type="entry name" value="Glycosyltransf_2"/>
</dbReference>